<evidence type="ECO:0000313" key="2">
    <source>
        <dbReference type="Proteomes" id="UP000029518"/>
    </source>
</evidence>
<reference evidence="1" key="1">
    <citation type="submission" date="2014-08" db="EMBL/GenBank/DDBJ databases">
        <title>Comparative genomics of the Paenibacillus odorifer group.</title>
        <authorList>
            <person name="den Bakker H.C."/>
            <person name="Tsai Y.-C.Y.-C."/>
            <person name="Martin N."/>
            <person name="Korlach J."/>
            <person name="Wiedmann M."/>
        </authorList>
    </citation>
    <scope>NUCLEOTIDE SEQUENCE [LARGE SCALE GENOMIC DNA]</scope>
    <source>
        <strain evidence="1">DSM 13188</strain>
    </source>
</reference>
<dbReference type="AlphaFoldDB" id="A0A089LHU8"/>
<name>A0A089LHU8_PAEBO</name>
<protein>
    <recommendedName>
        <fullName evidence="3">Minor capsid protein</fullName>
    </recommendedName>
</protein>
<dbReference type="EMBL" id="CP009285">
    <property type="protein sequence ID" value="AIQ59685.1"/>
    <property type="molecule type" value="Genomic_DNA"/>
</dbReference>
<sequence length="133" mass="14677">MLASDLINFLTGAGYSVYPDANFVPADLPEAKFPCLFVEDSGGPPPDDYVPTERPSYQIIVKGKSYKANPVNMATAEAVAKGLSKLLHRESNYMVGSTYVFSSVATMQPSFIGLDEKDRPIYSTNFEFYAREE</sequence>
<dbReference type="HOGENOM" id="CLU_1904654_0_0_9"/>
<keyword evidence="2" id="KW-1185">Reference proteome</keyword>
<dbReference type="OrthoDB" id="2453617at2"/>
<dbReference type="Proteomes" id="UP000029518">
    <property type="component" value="Chromosome"/>
</dbReference>
<gene>
    <name evidence="1" type="ORF">PBOR_24050</name>
</gene>
<evidence type="ECO:0000313" key="1">
    <source>
        <dbReference type="EMBL" id="AIQ59685.1"/>
    </source>
</evidence>
<dbReference type="InterPro" id="IPR024411">
    <property type="entry name" value="Tail_terminator_phage"/>
</dbReference>
<accession>A0A089LHU8</accession>
<organism evidence="1 2">
    <name type="scientific">Paenibacillus borealis</name>
    <dbReference type="NCBI Taxonomy" id="160799"/>
    <lineage>
        <taxon>Bacteria</taxon>
        <taxon>Bacillati</taxon>
        <taxon>Bacillota</taxon>
        <taxon>Bacilli</taxon>
        <taxon>Bacillales</taxon>
        <taxon>Paenibacillaceae</taxon>
        <taxon>Paenibacillus</taxon>
    </lineage>
</organism>
<proteinExistence type="predicted"/>
<dbReference type="Pfam" id="PF12691">
    <property type="entry name" value="Phage_tail_terminator_6"/>
    <property type="match status" value="1"/>
</dbReference>
<dbReference type="KEGG" id="pbd:PBOR_24050"/>
<evidence type="ECO:0008006" key="3">
    <source>
        <dbReference type="Google" id="ProtNLM"/>
    </source>
</evidence>